<evidence type="ECO:0000259" key="2">
    <source>
        <dbReference type="Pfam" id="PF24494"/>
    </source>
</evidence>
<dbReference type="EMBL" id="JARVKM010000050">
    <property type="protein sequence ID" value="KAK9773531.1"/>
    <property type="molecule type" value="Genomic_DNA"/>
</dbReference>
<keyword evidence="4" id="KW-1185">Reference proteome</keyword>
<dbReference type="Proteomes" id="UP001465668">
    <property type="component" value="Unassembled WGS sequence"/>
</dbReference>
<name>A0ABR2XIR9_9PEZI</name>
<protein>
    <recommendedName>
        <fullName evidence="2">DUF7587 domain-containing protein</fullName>
    </recommendedName>
</protein>
<evidence type="ECO:0000313" key="4">
    <source>
        <dbReference type="Proteomes" id="UP001465668"/>
    </source>
</evidence>
<reference evidence="3 4" key="1">
    <citation type="submission" date="2024-02" db="EMBL/GenBank/DDBJ databases">
        <title>First draft genome assembly of two strains of Seiridium cardinale.</title>
        <authorList>
            <person name="Emiliani G."/>
            <person name="Scali E."/>
        </authorList>
    </citation>
    <scope>NUCLEOTIDE SEQUENCE [LARGE SCALE GENOMIC DNA]</scope>
    <source>
        <strain evidence="3 4">BM-138-000479</strain>
    </source>
</reference>
<feature type="domain" description="DUF7587" evidence="2">
    <location>
        <begin position="124"/>
        <end position="229"/>
    </location>
</feature>
<sequence length="310" mass="35074">MALVPTHEIPVAYFEPHITKIDESKTHVKGWLTKSTIDANVPYVLRMIPQYTQEVNDAYPGVLDTISGSRNVGCINGMALVETSFNVKTVGGTDRPKKLYRVVHGGQPHGGTKSRLGRGSDPIFLQIHLKKHLRWSCRQPSPFLSATNDEAKASRIASMYMDMGFEGIHIIEFRTDGPGWDHSVQRMWHARTLVLDLGMRKDNKKYLDNEFLIEHSIPNESIISRDDWREKMALRDPDGTIRREARAELEEKEKMCVAEKKRRRGKAHKARELVAGLDKDGENEASDSQTVRVVGKRIKIGPRMGPHMGS</sequence>
<organism evidence="3 4">
    <name type="scientific">Seiridium cardinale</name>
    <dbReference type="NCBI Taxonomy" id="138064"/>
    <lineage>
        <taxon>Eukaryota</taxon>
        <taxon>Fungi</taxon>
        <taxon>Dikarya</taxon>
        <taxon>Ascomycota</taxon>
        <taxon>Pezizomycotina</taxon>
        <taxon>Sordariomycetes</taxon>
        <taxon>Xylariomycetidae</taxon>
        <taxon>Amphisphaeriales</taxon>
        <taxon>Sporocadaceae</taxon>
        <taxon>Seiridium</taxon>
    </lineage>
</organism>
<gene>
    <name evidence="3" type="ORF">SCAR479_09863</name>
</gene>
<evidence type="ECO:0000313" key="3">
    <source>
        <dbReference type="EMBL" id="KAK9773531.1"/>
    </source>
</evidence>
<proteinExistence type="predicted"/>
<evidence type="ECO:0000256" key="1">
    <source>
        <dbReference type="SAM" id="MobiDB-lite"/>
    </source>
</evidence>
<feature type="compositionally biased region" description="Basic residues" evidence="1">
    <location>
        <begin position="260"/>
        <end position="269"/>
    </location>
</feature>
<dbReference type="InterPro" id="IPR056009">
    <property type="entry name" value="DUF7587"/>
</dbReference>
<comment type="caution">
    <text evidence="3">The sequence shown here is derived from an EMBL/GenBank/DDBJ whole genome shotgun (WGS) entry which is preliminary data.</text>
</comment>
<dbReference type="Pfam" id="PF24494">
    <property type="entry name" value="DUF7587"/>
    <property type="match status" value="1"/>
</dbReference>
<accession>A0ABR2XIR9</accession>
<feature type="region of interest" description="Disordered" evidence="1">
    <location>
        <begin position="260"/>
        <end position="292"/>
    </location>
</feature>